<dbReference type="Pfam" id="PF13843">
    <property type="entry name" value="DDE_Tnp_1_7"/>
    <property type="match status" value="1"/>
</dbReference>
<evidence type="ECO:0000313" key="3">
    <source>
        <dbReference type="EMBL" id="KAJ4437596.1"/>
    </source>
</evidence>
<keyword evidence="4" id="KW-1185">Reference proteome</keyword>
<proteinExistence type="predicted"/>
<dbReference type="PROSITE" id="PS50878">
    <property type="entry name" value="RT_POL"/>
    <property type="match status" value="1"/>
</dbReference>
<comment type="caution">
    <text evidence="3">The sequence shown here is derived from an EMBL/GenBank/DDBJ whole genome shotgun (WGS) entry which is preliminary data.</text>
</comment>
<dbReference type="EMBL" id="JAJSOF020000021">
    <property type="protein sequence ID" value="KAJ4437596.1"/>
    <property type="molecule type" value="Genomic_DNA"/>
</dbReference>
<feature type="compositionally biased region" description="Low complexity" evidence="1">
    <location>
        <begin position="545"/>
        <end position="556"/>
    </location>
</feature>
<feature type="domain" description="Reverse transcriptase" evidence="2">
    <location>
        <begin position="1"/>
        <end position="140"/>
    </location>
</feature>
<dbReference type="Pfam" id="PF10545">
    <property type="entry name" value="MADF_DNA_bdg"/>
    <property type="match status" value="1"/>
</dbReference>
<dbReference type="Proteomes" id="UP001148838">
    <property type="component" value="Unassembled WGS sequence"/>
</dbReference>
<dbReference type="InterPro" id="IPR029526">
    <property type="entry name" value="PGBD"/>
</dbReference>
<gene>
    <name evidence="3" type="ORF">ANN_17741</name>
</gene>
<name>A0ABQ8SV53_PERAM</name>
<organism evidence="3 4">
    <name type="scientific">Periplaneta americana</name>
    <name type="common">American cockroach</name>
    <name type="synonym">Blatta americana</name>
    <dbReference type="NCBI Taxonomy" id="6978"/>
    <lineage>
        <taxon>Eukaryota</taxon>
        <taxon>Metazoa</taxon>
        <taxon>Ecdysozoa</taxon>
        <taxon>Arthropoda</taxon>
        <taxon>Hexapoda</taxon>
        <taxon>Insecta</taxon>
        <taxon>Pterygota</taxon>
        <taxon>Neoptera</taxon>
        <taxon>Polyneoptera</taxon>
        <taxon>Dictyoptera</taxon>
        <taxon>Blattodea</taxon>
        <taxon>Blattoidea</taxon>
        <taxon>Blattidae</taxon>
        <taxon>Blattinae</taxon>
        <taxon>Periplaneta</taxon>
    </lineage>
</organism>
<accession>A0ABQ8SV53</accession>
<dbReference type="InterPro" id="IPR006578">
    <property type="entry name" value="MADF-dom"/>
</dbReference>
<protein>
    <recommendedName>
        <fullName evidence="2">Reverse transcriptase domain-containing protein</fullName>
    </recommendedName>
</protein>
<dbReference type="PANTHER" id="PTHR47055">
    <property type="entry name" value="DDE_TNP_1_7 DOMAIN-CONTAINING PROTEIN"/>
    <property type="match status" value="1"/>
</dbReference>
<feature type="region of interest" description="Disordered" evidence="1">
    <location>
        <begin position="545"/>
        <end position="578"/>
    </location>
</feature>
<dbReference type="InterPro" id="IPR043502">
    <property type="entry name" value="DNA/RNA_pol_sf"/>
</dbReference>
<dbReference type="SUPFAM" id="SSF56672">
    <property type="entry name" value="DNA/RNA polymerases"/>
    <property type="match status" value="1"/>
</dbReference>
<sequence>MCLSETYSRVRIGQFLSYAFPIHCGLKQGDALSPLLFNFALEYAIRKVQDNRESLELNGLHQLLVYADDMNMLGENAQTIRKNTGILLEASKEIDLEVNPEKTKYMIMSRDQNIVRNGNIKIGNLSFEEAEKFKYLGATEEYRLRVFENKVLRKIFGAKRDEVTGEWTKLHNTELHALYSSPDIIRNIKSRRLRWAGHVARMGESRNTYRVLVGRPQGKRPLGRPRRRWEDNIKLDLRLFFLVDDWHSLSDVSELKMKPQHTTLNCTQKSHLLSNFKTFLGILLVSGYSKVPNRRIYWEESSDTRNESIVRAMRRNRFHEIMKNFHLNGNTQLDKSDRLSKRGSFDMLYDEGSKLLICRWNDNSVVTVVTNCDSVLPVSNVQRYSSSQKKNVAISQPAAITNYNINMGGTDLMDQNSTSDDWIESPPLESERSALYSSSDITSYVLRLASSDVIVSTNLPTAVIECVRRLSMLYDMSNKDYRNVTKKDQLWDEIGKELHAPVGVKLSAASEGAENKPISSPSVQVVKNEDSSCLEVDTDDRGCLEINSDNSSIESEQANNSKNDVLKCASETNIHTSS</sequence>
<evidence type="ECO:0000256" key="1">
    <source>
        <dbReference type="SAM" id="MobiDB-lite"/>
    </source>
</evidence>
<dbReference type="PANTHER" id="PTHR47055:SF3">
    <property type="entry name" value="PHORBOL-ESTER_DAG-TYPE DOMAIN-CONTAINING PROTEIN"/>
    <property type="match status" value="1"/>
</dbReference>
<dbReference type="InterPro" id="IPR052638">
    <property type="entry name" value="PiggyBac_TE-derived"/>
</dbReference>
<dbReference type="InterPro" id="IPR000477">
    <property type="entry name" value="RT_dom"/>
</dbReference>
<evidence type="ECO:0000259" key="2">
    <source>
        <dbReference type="PROSITE" id="PS50878"/>
    </source>
</evidence>
<evidence type="ECO:0000313" key="4">
    <source>
        <dbReference type="Proteomes" id="UP001148838"/>
    </source>
</evidence>
<dbReference type="Pfam" id="PF00078">
    <property type="entry name" value="RVT_1"/>
    <property type="match status" value="1"/>
</dbReference>
<reference evidence="3 4" key="1">
    <citation type="journal article" date="2022" name="Allergy">
        <title>Genome assembly and annotation of Periplaneta americana reveal a comprehensive cockroach allergen profile.</title>
        <authorList>
            <person name="Wang L."/>
            <person name="Xiong Q."/>
            <person name="Saelim N."/>
            <person name="Wang L."/>
            <person name="Nong W."/>
            <person name="Wan A.T."/>
            <person name="Shi M."/>
            <person name="Liu X."/>
            <person name="Cao Q."/>
            <person name="Hui J.H.L."/>
            <person name="Sookrung N."/>
            <person name="Leung T.F."/>
            <person name="Tungtrongchitr A."/>
            <person name="Tsui S.K.W."/>
        </authorList>
    </citation>
    <scope>NUCLEOTIDE SEQUENCE [LARGE SCALE GENOMIC DNA]</scope>
    <source>
        <strain evidence="3">PWHHKU_190912</strain>
    </source>
</reference>